<evidence type="ECO:0000313" key="2">
    <source>
        <dbReference type="Proteomes" id="UP000536509"/>
    </source>
</evidence>
<dbReference type="RefSeq" id="WP_171221180.1">
    <property type="nucleotide sequence ID" value="NZ_CP121446.1"/>
</dbReference>
<dbReference type="InterPro" id="IPR036583">
    <property type="entry name" value="23S_rRNA_IVS_sf"/>
</dbReference>
<dbReference type="SUPFAM" id="SSF158446">
    <property type="entry name" value="IVS-encoded protein-like"/>
    <property type="match status" value="1"/>
</dbReference>
<dbReference type="Proteomes" id="UP000536509">
    <property type="component" value="Unassembled WGS sequence"/>
</dbReference>
<name>A0A7Y3VXV4_9FLAO</name>
<dbReference type="AlphaFoldDB" id="A0A7Y3VXV4"/>
<reference evidence="1 2" key="1">
    <citation type="submission" date="2020-05" db="EMBL/GenBank/DDBJ databases">
        <title>Draft genome of Flavobacterium sp. IMCC34852.</title>
        <authorList>
            <person name="Song J."/>
            <person name="Cho J.-C."/>
        </authorList>
    </citation>
    <scope>NUCLEOTIDE SEQUENCE [LARGE SCALE GENOMIC DNA]</scope>
    <source>
        <strain evidence="1 2">IMCC34852</strain>
    </source>
</reference>
<dbReference type="Gene3D" id="1.20.1440.60">
    <property type="entry name" value="23S rRNA-intervening sequence"/>
    <property type="match status" value="1"/>
</dbReference>
<organism evidence="1 2">
    <name type="scientific">Flavobacterium rivulicola</name>
    <dbReference type="NCBI Taxonomy" id="2732161"/>
    <lineage>
        <taxon>Bacteria</taxon>
        <taxon>Pseudomonadati</taxon>
        <taxon>Bacteroidota</taxon>
        <taxon>Flavobacteriia</taxon>
        <taxon>Flavobacteriales</taxon>
        <taxon>Flavobacteriaceae</taxon>
        <taxon>Flavobacterium</taxon>
    </lineage>
</organism>
<dbReference type="Pfam" id="PF05635">
    <property type="entry name" value="23S_rRNA_IVP"/>
    <property type="match status" value="1"/>
</dbReference>
<proteinExistence type="predicted"/>
<dbReference type="PANTHER" id="PTHR38471:SF2">
    <property type="entry name" value="FOUR HELIX BUNDLE PROTEIN"/>
    <property type="match status" value="1"/>
</dbReference>
<keyword evidence="2" id="KW-1185">Reference proteome</keyword>
<dbReference type="CDD" id="cd16377">
    <property type="entry name" value="23S_rRNA_IVP_like"/>
    <property type="match status" value="1"/>
</dbReference>
<gene>
    <name evidence="1" type="ORF">HKT18_02025</name>
</gene>
<dbReference type="InterPro" id="IPR012657">
    <property type="entry name" value="23S_rRNA-intervening_sequence"/>
</dbReference>
<accession>A0A7Y3VXV4</accession>
<protein>
    <submittedName>
        <fullName evidence="1">Four helix bundle protein</fullName>
    </submittedName>
</protein>
<dbReference type="EMBL" id="JABEVX010000001">
    <property type="protein sequence ID" value="NNT70983.1"/>
    <property type="molecule type" value="Genomic_DNA"/>
</dbReference>
<comment type="caution">
    <text evidence="1">The sequence shown here is derived from an EMBL/GenBank/DDBJ whole genome shotgun (WGS) entry which is preliminary data.</text>
</comment>
<dbReference type="PANTHER" id="PTHR38471">
    <property type="entry name" value="FOUR HELIX BUNDLE PROTEIN"/>
    <property type="match status" value="1"/>
</dbReference>
<evidence type="ECO:0000313" key="1">
    <source>
        <dbReference type="EMBL" id="NNT70983.1"/>
    </source>
</evidence>
<dbReference type="NCBIfam" id="TIGR02436">
    <property type="entry name" value="four helix bundle protein"/>
    <property type="match status" value="1"/>
</dbReference>
<sequence length="120" mass="13950">MRDYKKFLVWEKSHQLTLDVYKMLPTFPKDEMFGLTSQIKRSSSSIPTNIAEGCGRNSDKDFCRFLYISFGSANELEYQIFLSIELNFLENEQGQILLKQIEEVKKMLNGLIIKLNNAES</sequence>